<dbReference type="EMBL" id="MEUV01000001">
    <property type="protein sequence ID" value="OGC46511.1"/>
    <property type="molecule type" value="Genomic_DNA"/>
</dbReference>
<sequence length="234" mass="26781">MSTKYSATTQDHLDIYEVKNNLVVLKSGTVCAVLQTTAVNFDLLSEIEQDATIAAFSMLLNSITFPIQIVLRSKKLDITKYIEKVHKVEQRMEDPLLRIQAESYRKFVQDTIKNNEVLDKKFYVVIPSGPTAEKEPGSGPFDFFAKLLGTTHRKRVSVNTEQLLKEAEIKLYPKVDHMIKEFNRIGVRAKQINTQELVELYFDIYNPSTVHGQRIRTNVDDYKTAIVNPAIVEE</sequence>
<feature type="domain" description="TraC-like" evidence="1">
    <location>
        <begin position="23"/>
        <end position="205"/>
    </location>
</feature>
<dbReference type="InterPro" id="IPR058596">
    <property type="entry name" value="TraC-like_dom"/>
</dbReference>
<comment type="caution">
    <text evidence="2">The sequence shown here is derived from an EMBL/GenBank/DDBJ whole genome shotgun (WGS) entry which is preliminary data.</text>
</comment>
<reference evidence="2 3" key="1">
    <citation type="journal article" date="2016" name="Nat. Commun.">
        <title>Thousands of microbial genomes shed light on interconnected biogeochemical processes in an aquifer system.</title>
        <authorList>
            <person name="Anantharaman K."/>
            <person name="Brown C.T."/>
            <person name="Hug L.A."/>
            <person name="Sharon I."/>
            <person name="Castelle C.J."/>
            <person name="Probst A.J."/>
            <person name="Thomas B.C."/>
            <person name="Singh A."/>
            <person name="Wilkins M.J."/>
            <person name="Karaoz U."/>
            <person name="Brodie E.L."/>
            <person name="Williams K.H."/>
            <person name="Hubbard S.S."/>
            <person name="Banfield J.F."/>
        </authorList>
    </citation>
    <scope>NUCLEOTIDE SEQUENCE [LARGE SCALE GENOMIC DNA]</scope>
</reference>
<organism evidence="2 3">
    <name type="scientific">candidate division WWE3 bacterium RBG_19FT_COMBO_34_6</name>
    <dbReference type="NCBI Taxonomy" id="1802612"/>
    <lineage>
        <taxon>Bacteria</taxon>
        <taxon>Katanobacteria</taxon>
    </lineage>
</organism>
<dbReference type="Pfam" id="PF26593">
    <property type="entry name" value="TraC-like"/>
    <property type="match status" value="1"/>
</dbReference>
<dbReference type="Proteomes" id="UP000178615">
    <property type="component" value="Unassembled WGS sequence"/>
</dbReference>
<protein>
    <recommendedName>
        <fullName evidence="1">TraC-like domain-containing protein</fullName>
    </recommendedName>
</protein>
<dbReference type="AlphaFoldDB" id="A0A1F4UNF5"/>
<evidence type="ECO:0000313" key="2">
    <source>
        <dbReference type="EMBL" id="OGC46511.1"/>
    </source>
</evidence>
<proteinExistence type="predicted"/>
<accession>A0A1F4UNF5</accession>
<gene>
    <name evidence="2" type="ORF">A2V49_00475</name>
</gene>
<evidence type="ECO:0000259" key="1">
    <source>
        <dbReference type="Pfam" id="PF26593"/>
    </source>
</evidence>
<name>A0A1F4UNF5_UNCKA</name>
<evidence type="ECO:0000313" key="3">
    <source>
        <dbReference type="Proteomes" id="UP000178615"/>
    </source>
</evidence>